<dbReference type="RefSeq" id="WP_097378390.1">
    <property type="nucleotide sequence ID" value="NZ_NXNI01000001.1"/>
</dbReference>
<dbReference type="EMBL" id="NXNI01000001">
    <property type="protein sequence ID" value="PCR89445.1"/>
    <property type="molecule type" value="Genomic_DNA"/>
</dbReference>
<keyword evidence="1" id="KW-0472">Membrane</keyword>
<keyword evidence="3" id="KW-1185">Reference proteome</keyword>
<name>A0A2A5QRL3_9EURY</name>
<accession>A0A2A5QRL3</accession>
<protein>
    <submittedName>
        <fullName evidence="2">Uncharacterized protein</fullName>
    </submittedName>
</protein>
<gene>
    <name evidence="2" type="ORF">CP557_02165</name>
</gene>
<reference evidence="2 3" key="1">
    <citation type="submission" date="2017-09" db="EMBL/GenBank/DDBJ databases">
        <title>Genome sequences of Natrinema ejinorence JCM 13890T.</title>
        <authorList>
            <person name="Roh S.W."/>
            <person name="Kim Y.B."/>
            <person name="Kim J.Y."/>
        </authorList>
    </citation>
    <scope>NUCLEOTIDE SEQUENCE [LARGE SCALE GENOMIC DNA]</scope>
    <source>
        <strain evidence="2 3">JCM 13890</strain>
    </source>
</reference>
<dbReference type="AlphaFoldDB" id="A0A2A5QRL3"/>
<feature type="transmembrane region" description="Helical" evidence="1">
    <location>
        <begin position="38"/>
        <end position="60"/>
    </location>
</feature>
<feature type="transmembrane region" description="Helical" evidence="1">
    <location>
        <begin position="80"/>
        <end position="101"/>
    </location>
</feature>
<sequence length="108" mass="11313">MLDKLKSEKVEKNRDAAQSVVNDRLDMDSRGVMQEAQLIGGALITILILALVLTEVHGAVAVDSGPFAEIVTDLETTGVAALSLLVVGLLIVAASAIMRYFGGGFGSR</sequence>
<evidence type="ECO:0000313" key="2">
    <source>
        <dbReference type="EMBL" id="PCR89445.1"/>
    </source>
</evidence>
<proteinExistence type="predicted"/>
<keyword evidence="1" id="KW-0812">Transmembrane</keyword>
<evidence type="ECO:0000313" key="3">
    <source>
        <dbReference type="Proteomes" id="UP000219689"/>
    </source>
</evidence>
<keyword evidence="1" id="KW-1133">Transmembrane helix</keyword>
<comment type="caution">
    <text evidence="2">The sequence shown here is derived from an EMBL/GenBank/DDBJ whole genome shotgun (WGS) entry which is preliminary data.</text>
</comment>
<dbReference type="Proteomes" id="UP000219689">
    <property type="component" value="Unassembled WGS sequence"/>
</dbReference>
<organism evidence="2 3">
    <name type="scientific">Natrinema ejinorense</name>
    <dbReference type="NCBI Taxonomy" id="373386"/>
    <lineage>
        <taxon>Archaea</taxon>
        <taxon>Methanobacteriati</taxon>
        <taxon>Methanobacteriota</taxon>
        <taxon>Stenosarchaea group</taxon>
        <taxon>Halobacteria</taxon>
        <taxon>Halobacteriales</taxon>
        <taxon>Natrialbaceae</taxon>
        <taxon>Natrinema</taxon>
    </lineage>
</organism>
<evidence type="ECO:0000256" key="1">
    <source>
        <dbReference type="SAM" id="Phobius"/>
    </source>
</evidence>